<organism evidence="1 2">
    <name type="scientific">Celeribacter persicus</name>
    <dbReference type="NCBI Taxonomy" id="1651082"/>
    <lineage>
        <taxon>Bacteria</taxon>
        <taxon>Pseudomonadati</taxon>
        <taxon>Pseudomonadota</taxon>
        <taxon>Alphaproteobacteria</taxon>
        <taxon>Rhodobacterales</taxon>
        <taxon>Roseobacteraceae</taxon>
        <taxon>Celeribacter</taxon>
    </lineage>
</organism>
<comment type="caution">
    <text evidence="1">The sequence shown here is derived from an EMBL/GenBank/DDBJ whole genome shotgun (WGS) entry which is preliminary data.</text>
</comment>
<evidence type="ECO:0000313" key="2">
    <source>
        <dbReference type="Proteomes" id="UP000244077"/>
    </source>
</evidence>
<dbReference type="EMBL" id="QAOH01000001">
    <property type="protein sequence ID" value="PTQ75659.1"/>
    <property type="molecule type" value="Genomic_DNA"/>
</dbReference>
<proteinExistence type="predicted"/>
<gene>
    <name evidence="1" type="ORF">C8N42_101198</name>
</gene>
<sequence length="289" mass="34134">MAVTVKSVQVDLFWGPNCQMDADEAIYGEIKETLEKLRQLSEVDELFTTLIQCYWEFESERNKLRNFLHMFGAKEKQIETFRDMNIKLMSALTWSRCFFDIGSTYFRDQGFPKRHALKNNNFSFLLIEHIRNKSQHNMLPIHSVNYSSDPRKSPQEQNAPEYSFSKERIAHLPIQNNNSYEKTDRDQILARAEAEFDISSHLYAYIQTIRIEFIKFRKEMAEYRTTSCKRLRDILGSFYELNHDGVIILEDEESGSDLLLSKYEIEELEKAQKDLSMYLEYAMKFSPSA</sequence>
<name>A0A2T5HVP3_9RHOB</name>
<accession>A0A2T5HVP3</accession>
<protein>
    <submittedName>
        <fullName evidence="1">Uncharacterized protein</fullName>
    </submittedName>
</protein>
<keyword evidence="2" id="KW-1185">Reference proteome</keyword>
<dbReference type="RefSeq" id="WP_107814675.1">
    <property type="nucleotide sequence ID" value="NZ_QAOH01000001.1"/>
</dbReference>
<dbReference type="AlphaFoldDB" id="A0A2T5HVP3"/>
<dbReference type="Proteomes" id="UP000244077">
    <property type="component" value="Unassembled WGS sequence"/>
</dbReference>
<evidence type="ECO:0000313" key="1">
    <source>
        <dbReference type="EMBL" id="PTQ75659.1"/>
    </source>
</evidence>
<reference evidence="1 2" key="1">
    <citation type="submission" date="2018-04" db="EMBL/GenBank/DDBJ databases">
        <title>Genomic Encyclopedia of Archaeal and Bacterial Type Strains, Phase II (KMG-II): from individual species to whole genera.</title>
        <authorList>
            <person name="Goeker M."/>
        </authorList>
    </citation>
    <scope>NUCLEOTIDE SEQUENCE [LARGE SCALE GENOMIC DNA]</scope>
    <source>
        <strain evidence="1 2">DSM 100434</strain>
    </source>
</reference>